<accession>A0A7W3TDY9</accession>
<dbReference type="EMBL" id="VKHT01000386">
    <property type="protein sequence ID" value="MBB0245076.1"/>
    <property type="molecule type" value="Genomic_DNA"/>
</dbReference>
<keyword evidence="2" id="KW-0812">Transmembrane</keyword>
<feature type="compositionally biased region" description="Low complexity" evidence="1">
    <location>
        <begin position="169"/>
        <end position="194"/>
    </location>
</feature>
<gene>
    <name evidence="3" type="ORF">FNQ90_13405</name>
</gene>
<feature type="transmembrane region" description="Helical" evidence="2">
    <location>
        <begin position="85"/>
        <end position="102"/>
    </location>
</feature>
<proteinExistence type="predicted"/>
<keyword evidence="2" id="KW-1133">Transmembrane helix</keyword>
<feature type="compositionally biased region" description="Basic and acidic residues" evidence="1">
    <location>
        <begin position="261"/>
        <end position="276"/>
    </location>
</feature>
<name>A0A7W3TDY9_9ACTN</name>
<feature type="region of interest" description="Disordered" evidence="1">
    <location>
        <begin position="140"/>
        <end position="216"/>
    </location>
</feature>
<feature type="transmembrane region" description="Helical" evidence="2">
    <location>
        <begin position="114"/>
        <end position="136"/>
    </location>
</feature>
<evidence type="ECO:0000313" key="4">
    <source>
        <dbReference type="Proteomes" id="UP000538929"/>
    </source>
</evidence>
<feature type="region of interest" description="Disordered" evidence="1">
    <location>
        <begin position="257"/>
        <end position="276"/>
    </location>
</feature>
<keyword evidence="4" id="KW-1185">Reference proteome</keyword>
<feature type="transmembrane region" description="Helical" evidence="2">
    <location>
        <begin position="43"/>
        <end position="64"/>
    </location>
</feature>
<sequence length="276" mass="28482">MNNRSLTRGDAVVIGAAVLLFIASFLNYYSFRGYGGVSGWHADIFPVLPSIFLAGFIAAGLIVGSRFMPQPMRERDVLGLRPEQWGIALAVTSLWAAFWGLIGGPSGGFGPGKILGFLAALLLAGAAAATPLVPALRAPLTGGPKPAGPPAGQQPFGEPGQPGQPQPGHPGQNPQPGYGYPQQQTAGAAQQPVGAPGGQPQPGAPAGGGNPSFQPFWFAVPAQRPLYAEDGSSGPIAELTPGTWYLAVEQRGQALVAQTQDGRRGVLHETSDIHRS</sequence>
<dbReference type="AlphaFoldDB" id="A0A7W3TDY9"/>
<feature type="compositionally biased region" description="Low complexity" evidence="1">
    <location>
        <begin position="140"/>
        <end position="161"/>
    </location>
</feature>
<evidence type="ECO:0000256" key="1">
    <source>
        <dbReference type="SAM" id="MobiDB-lite"/>
    </source>
</evidence>
<feature type="transmembrane region" description="Helical" evidence="2">
    <location>
        <begin position="12"/>
        <end position="31"/>
    </location>
</feature>
<evidence type="ECO:0000256" key="2">
    <source>
        <dbReference type="SAM" id="Phobius"/>
    </source>
</evidence>
<comment type="caution">
    <text evidence="3">The sequence shown here is derived from an EMBL/GenBank/DDBJ whole genome shotgun (WGS) entry which is preliminary data.</text>
</comment>
<evidence type="ECO:0000313" key="3">
    <source>
        <dbReference type="EMBL" id="MBB0245076.1"/>
    </source>
</evidence>
<organism evidence="3 4">
    <name type="scientific">Streptomyces alkaliphilus</name>
    <dbReference type="NCBI Taxonomy" id="1472722"/>
    <lineage>
        <taxon>Bacteria</taxon>
        <taxon>Bacillati</taxon>
        <taxon>Actinomycetota</taxon>
        <taxon>Actinomycetes</taxon>
        <taxon>Kitasatosporales</taxon>
        <taxon>Streptomycetaceae</taxon>
        <taxon>Streptomyces</taxon>
    </lineage>
</organism>
<protein>
    <submittedName>
        <fullName evidence="3">Uncharacterized protein</fullName>
    </submittedName>
</protein>
<reference evidence="4" key="1">
    <citation type="submission" date="2019-10" db="EMBL/GenBank/DDBJ databases">
        <title>Streptomyces sp. nov., a novel actinobacterium isolated from alkaline environment.</title>
        <authorList>
            <person name="Golinska P."/>
        </authorList>
    </citation>
    <scope>NUCLEOTIDE SEQUENCE [LARGE SCALE GENOMIC DNA]</scope>
    <source>
        <strain evidence="4">DSM 42118</strain>
    </source>
</reference>
<keyword evidence="2" id="KW-0472">Membrane</keyword>
<dbReference type="Proteomes" id="UP000538929">
    <property type="component" value="Unassembled WGS sequence"/>
</dbReference>